<keyword evidence="6" id="KW-0436">Ligase</keyword>
<organism evidence="6 7">
    <name type="scientific">Halalkalibacter hemicellulosilyticusJCM 9152</name>
    <dbReference type="NCBI Taxonomy" id="1236971"/>
    <lineage>
        <taxon>Bacteria</taxon>
        <taxon>Bacillati</taxon>
        <taxon>Bacillota</taxon>
        <taxon>Bacilli</taxon>
        <taxon>Bacillales</taxon>
        <taxon>Bacillaceae</taxon>
        <taxon>Halalkalibacter</taxon>
    </lineage>
</organism>
<keyword evidence="4" id="KW-0597">Phosphoprotein</keyword>
<gene>
    <name evidence="6" type="ORF">JCM9152_4168</name>
</gene>
<dbReference type="InterPro" id="IPR001242">
    <property type="entry name" value="Condensation_dom"/>
</dbReference>
<dbReference type="Gene3D" id="3.40.50.980">
    <property type="match status" value="2"/>
</dbReference>
<protein>
    <submittedName>
        <fullName evidence="6">Long-chain-fatty-acid-CoA ligase</fullName>
    </submittedName>
</protein>
<evidence type="ECO:0000256" key="4">
    <source>
        <dbReference type="ARBA" id="ARBA00022553"/>
    </source>
</evidence>
<keyword evidence="7" id="KW-1185">Reference proteome</keyword>
<dbReference type="GO" id="GO:0005737">
    <property type="term" value="C:cytoplasm"/>
    <property type="evidence" value="ECO:0007669"/>
    <property type="project" value="TreeGrafter"/>
</dbReference>
<dbReference type="Proteomes" id="UP000018895">
    <property type="component" value="Unassembled WGS sequence"/>
</dbReference>
<dbReference type="InterPro" id="IPR010071">
    <property type="entry name" value="AA_adenyl_dom"/>
</dbReference>
<dbReference type="SUPFAM" id="SSF47336">
    <property type="entry name" value="ACP-like"/>
    <property type="match status" value="1"/>
</dbReference>
<dbReference type="Pfam" id="PF00975">
    <property type="entry name" value="Thioesterase"/>
    <property type="match status" value="1"/>
</dbReference>
<dbReference type="SUPFAM" id="SSF52777">
    <property type="entry name" value="CoA-dependent acyltransferases"/>
    <property type="match status" value="1"/>
</dbReference>
<dbReference type="Pfam" id="PF00550">
    <property type="entry name" value="PP-binding"/>
    <property type="match status" value="1"/>
</dbReference>
<dbReference type="Gene3D" id="3.40.50.1820">
    <property type="entry name" value="alpha/beta hydrolase"/>
    <property type="match status" value="1"/>
</dbReference>
<dbReference type="GO" id="GO:0031177">
    <property type="term" value="F:phosphopantetheine binding"/>
    <property type="evidence" value="ECO:0007669"/>
    <property type="project" value="TreeGrafter"/>
</dbReference>
<dbReference type="Gene3D" id="3.30.559.30">
    <property type="entry name" value="Nonribosomal peptide synthetase, condensation domain"/>
    <property type="match status" value="1"/>
</dbReference>
<evidence type="ECO:0000313" key="7">
    <source>
        <dbReference type="Proteomes" id="UP000018895"/>
    </source>
</evidence>
<dbReference type="FunFam" id="3.40.50.12780:FF:000012">
    <property type="entry name" value="Non-ribosomal peptide synthetase"/>
    <property type="match status" value="1"/>
</dbReference>
<dbReference type="FunFam" id="3.40.50.980:FF:000001">
    <property type="entry name" value="Non-ribosomal peptide synthetase"/>
    <property type="match status" value="1"/>
</dbReference>
<reference evidence="6" key="1">
    <citation type="journal article" date="2014" name="Genome Announc.">
        <title>Draft Genome Sequences of Three Alkaliphilic Bacillus Strains, Bacillus wakoensis JCM 9140T, Bacillus akibai JCM 9157T, and Bacillus hemicellulosilyticus JCM 9152T.</title>
        <authorList>
            <person name="Yuki M."/>
            <person name="Oshima K."/>
            <person name="Suda W."/>
            <person name="Oshida Y."/>
            <person name="Kitamura K."/>
            <person name="Iida T."/>
            <person name="Hattori M."/>
            <person name="Ohkuma M."/>
        </authorList>
    </citation>
    <scope>NUCLEOTIDE SEQUENCE [LARGE SCALE GENOMIC DNA]</scope>
    <source>
        <strain evidence="6">JCM 9152</strain>
    </source>
</reference>
<dbReference type="PROSITE" id="PS00455">
    <property type="entry name" value="AMP_BINDING"/>
    <property type="match status" value="1"/>
</dbReference>
<proteinExistence type="inferred from homology"/>
<dbReference type="AlphaFoldDB" id="W4QKK6"/>
<dbReference type="Pfam" id="PF00501">
    <property type="entry name" value="AMP-binding"/>
    <property type="match status" value="1"/>
</dbReference>
<dbReference type="InterPro" id="IPR000873">
    <property type="entry name" value="AMP-dep_synth/lig_dom"/>
</dbReference>
<dbReference type="EMBL" id="BAUU01000042">
    <property type="protein sequence ID" value="GAE32626.1"/>
    <property type="molecule type" value="Genomic_DNA"/>
</dbReference>
<dbReference type="Gene3D" id="1.10.1200.10">
    <property type="entry name" value="ACP-like"/>
    <property type="match status" value="1"/>
</dbReference>
<evidence type="ECO:0000259" key="5">
    <source>
        <dbReference type="PROSITE" id="PS50075"/>
    </source>
</evidence>
<evidence type="ECO:0000256" key="2">
    <source>
        <dbReference type="ARBA" id="ARBA00006432"/>
    </source>
</evidence>
<dbReference type="PROSITE" id="PS50075">
    <property type="entry name" value="CARRIER"/>
    <property type="match status" value="1"/>
</dbReference>
<dbReference type="SUPFAM" id="SSF53474">
    <property type="entry name" value="alpha/beta-Hydrolases"/>
    <property type="match status" value="1"/>
</dbReference>
<dbReference type="FunFam" id="2.30.38.10:FF:000001">
    <property type="entry name" value="Non-ribosomal peptide synthetase PvdI"/>
    <property type="match status" value="1"/>
</dbReference>
<dbReference type="InterPro" id="IPR045851">
    <property type="entry name" value="AMP-bd_C_sf"/>
</dbReference>
<dbReference type="PANTHER" id="PTHR45527">
    <property type="entry name" value="NONRIBOSOMAL PEPTIDE SYNTHETASE"/>
    <property type="match status" value="1"/>
</dbReference>
<comment type="caution">
    <text evidence="6">The sequence shown here is derived from an EMBL/GenBank/DDBJ whole genome shotgun (WGS) entry which is preliminary data.</text>
</comment>
<dbReference type="Gene3D" id="2.30.38.10">
    <property type="entry name" value="Luciferase, Domain 3"/>
    <property type="match status" value="1"/>
</dbReference>
<dbReference type="CDD" id="cd05930">
    <property type="entry name" value="A_NRPS"/>
    <property type="match status" value="1"/>
</dbReference>
<dbReference type="GO" id="GO:0043041">
    <property type="term" value="P:amino acid activation for nonribosomal peptide biosynthetic process"/>
    <property type="evidence" value="ECO:0007669"/>
    <property type="project" value="TreeGrafter"/>
</dbReference>
<name>W4QKK6_9BACI</name>
<dbReference type="STRING" id="1236971.JCM9152_4168"/>
<dbReference type="GO" id="GO:0044550">
    <property type="term" value="P:secondary metabolite biosynthetic process"/>
    <property type="evidence" value="ECO:0007669"/>
    <property type="project" value="UniProtKB-ARBA"/>
</dbReference>
<keyword evidence="3" id="KW-0596">Phosphopantetheine</keyword>
<dbReference type="InterPro" id="IPR036736">
    <property type="entry name" value="ACP-like_sf"/>
</dbReference>
<sequence length="1074" mass="121180">MFITMLSAYLTLLKKYSGQDDLCVGTSVSTRSNSDLEEIIGLLANNIVLRSNLEGNPSFGELLKRTRKVAFGAFANKEIPYEKLIEELQTDRDMSHNPFFQTMLTYLVANDEVKQPFQGLTMEPITLQKKASTLELSFTITEQNDELICTMDYNTDLYNDDTIVRLLDSFVNLLKVCAVNPEIKLDDISLLSNEEEIEILENLSGRNNLINLPGESVHELFSQQAIKTPNAVAVRSTDGQYTYNELDELSNKFANFLLNNGIGSHGFVGVCMERSLEMFVVILGILKSGNAYVPIDPSYPQERKSYMVKSSKVTVLVTFDGTEFKNQENHDYFNVNICNIWNEIVLESSKLNTISTDLLYIIYTSGSTGKPKGVMVSHKSVVNHCLNIIHIFKLDPQQKVLQFTSISFDVAIQEIFPTLLSGATLVLWKDKYISGGRDFLHWVNDEKISVLNMTTAYWTNLVMELKANPSLLPANLKLIIVGGEKVSSETYLDWKKISNGKVRWINDFGLTETTITATMFEPDFDWEPLNEIPIGRPLANVEVYILDHNQKPVPIGVHGELYVGGKGLAEGYYGNPDLTKASFIKNPVITSGGSKLYKTGDKARFLPDGNIEFIGRLDSQIKIRGYRIEVGEIEAAIKQIESISEAIVIAFQQKNGSTQLLGYIVVNNDDFEVDSLSAALKKKLPNYMIPLHFIKIENVPLTINGKVDEERLPKPKLDELRVNSYILPRTTTEKLAAGIWESILESTSIGISDNFFEIGGNSLLATQIIYRANNIFGINVPLKSLFEYPILEDWAKEIDRVKINSLKSHQVKRFEKSIVRIQSKGNNTPIFFVHPVGGTVSCYFSLAHNLGIEQPFYAFQDYGFVNEGFELDSIDSMVEHYIKEIFEIQPAGPYRIGGWSMGGFIAYEIAKRLKESGYEVSQLIIIDSYLSKKVNRNNDSIVYNFIKQLSELSDRKIDDSLIKNLINLRDLDLYQELINVGIVPQGTSIEDITRLFVVYKRTANAFHNYNPSQNDKLDIPNTLLFRADDSPENEGIWQRLVKNLSLKNLNANHFTIVHSPLIGAIVNEEYTARK</sequence>
<dbReference type="Pfam" id="PF13193">
    <property type="entry name" value="AMP-binding_C"/>
    <property type="match status" value="1"/>
</dbReference>
<dbReference type="GO" id="GO:0016874">
    <property type="term" value="F:ligase activity"/>
    <property type="evidence" value="ECO:0007669"/>
    <property type="project" value="UniProtKB-KW"/>
</dbReference>
<dbReference type="SUPFAM" id="SSF56801">
    <property type="entry name" value="Acetyl-CoA synthetase-like"/>
    <property type="match status" value="1"/>
</dbReference>
<evidence type="ECO:0000313" key="6">
    <source>
        <dbReference type="EMBL" id="GAE32626.1"/>
    </source>
</evidence>
<dbReference type="InterPro" id="IPR029058">
    <property type="entry name" value="AB_hydrolase_fold"/>
</dbReference>
<dbReference type="Gene3D" id="3.30.300.30">
    <property type="match status" value="1"/>
</dbReference>
<dbReference type="Pfam" id="PF00668">
    <property type="entry name" value="Condensation"/>
    <property type="match status" value="1"/>
</dbReference>
<dbReference type="InterPro" id="IPR009081">
    <property type="entry name" value="PP-bd_ACP"/>
</dbReference>
<dbReference type="InterPro" id="IPR020845">
    <property type="entry name" value="AMP-binding_CS"/>
</dbReference>
<dbReference type="FunFam" id="3.30.300.30:FF:000010">
    <property type="entry name" value="Enterobactin synthetase component F"/>
    <property type="match status" value="1"/>
</dbReference>
<accession>W4QKK6</accession>
<evidence type="ECO:0000256" key="3">
    <source>
        <dbReference type="ARBA" id="ARBA00022450"/>
    </source>
</evidence>
<dbReference type="PANTHER" id="PTHR45527:SF1">
    <property type="entry name" value="FATTY ACID SYNTHASE"/>
    <property type="match status" value="1"/>
</dbReference>
<dbReference type="InterPro" id="IPR001031">
    <property type="entry name" value="Thioesterase"/>
</dbReference>
<comment type="cofactor">
    <cofactor evidence="1">
        <name>pantetheine 4'-phosphate</name>
        <dbReference type="ChEBI" id="CHEBI:47942"/>
    </cofactor>
</comment>
<evidence type="ECO:0000256" key="1">
    <source>
        <dbReference type="ARBA" id="ARBA00001957"/>
    </source>
</evidence>
<dbReference type="InterPro" id="IPR025110">
    <property type="entry name" value="AMP-bd_C"/>
</dbReference>
<dbReference type="NCBIfam" id="TIGR01733">
    <property type="entry name" value="AA-adenyl-dom"/>
    <property type="match status" value="1"/>
</dbReference>
<feature type="domain" description="Carrier" evidence="5">
    <location>
        <begin position="727"/>
        <end position="802"/>
    </location>
</feature>
<comment type="similarity">
    <text evidence="2">Belongs to the ATP-dependent AMP-binding enzyme family.</text>
</comment>